<dbReference type="EMBL" id="CM044704">
    <property type="protein sequence ID" value="KAI5666034.1"/>
    <property type="molecule type" value="Genomic_DNA"/>
</dbReference>
<protein>
    <submittedName>
        <fullName evidence="1">Uncharacterized protein</fullName>
    </submittedName>
</protein>
<dbReference type="Proteomes" id="UP001060085">
    <property type="component" value="Linkage Group LG04"/>
</dbReference>
<reference evidence="2" key="1">
    <citation type="journal article" date="2023" name="Nat. Plants">
        <title>Single-cell RNA sequencing provides a high-resolution roadmap for understanding the multicellular compartmentation of specialized metabolism.</title>
        <authorList>
            <person name="Sun S."/>
            <person name="Shen X."/>
            <person name="Li Y."/>
            <person name="Li Y."/>
            <person name="Wang S."/>
            <person name="Li R."/>
            <person name="Zhang H."/>
            <person name="Shen G."/>
            <person name="Guo B."/>
            <person name="Wei J."/>
            <person name="Xu J."/>
            <person name="St-Pierre B."/>
            <person name="Chen S."/>
            <person name="Sun C."/>
        </authorList>
    </citation>
    <scope>NUCLEOTIDE SEQUENCE [LARGE SCALE GENOMIC DNA]</scope>
</reference>
<keyword evidence="2" id="KW-1185">Reference proteome</keyword>
<proteinExistence type="predicted"/>
<evidence type="ECO:0000313" key="2">
    <source>
        <dbReference type="Proteomes" id="UP001060085"/>
    </source>
</evidence>
<comment type="caution">
    <text evidence="1">The sequence shown here is derived from an EMBL/GenBank/DDBJ whole genome shotgun (WGS) entry which is preliminary data.</text>
</comment>
<name>A0ACC0AZQ3_CATRO</name>
<evidence type="ECO:0000313" key="1">
    <source>
        <dbReference type="EMBL" id="KAI5666034.1"/>
    </source>
</evidence>
<organism evidence="1 2">
    <name type="scientific">Catharanthus roseus</name>
    <name type="common">Madagascar periwinkle</name>
    <name type="synonym">Vinca rosea</name>
    <dbReference type="NCBI Taxonomy" id="4058"/>
    <lineage>
        <taxon>Eukaryota</taxon>
        <taxon>Viridiplantae</taxon>
        <taxon>Streptophyta</taxon>
        <taxon>Embryophyta</taxon>
        <taxon>Tracheophyta</taxon>
        <taxon>Spermatophyta</taxon>
        <taxon>Magnoliopsida</taxon>
        <taxon>eudicotyledons</taxon>
        <taxon>Gunneridae</taxon>
        <taxon>Pentapetalae</taxon>
        <taxon>asterids</taxon>
        <taxon>lamiids</taxon>
        <taxon>Gentianales</taxon>
        <taxon>Apocynaceae</taxon>
        <taxon>Rauvolfioideae</taxon>
        <taxon>Vinceae</taxon>
        <taxon>Catharanthinae</taxon>
        <taxon>Catharanthus</taxon>
    </lineage>
</organism>
<gene>
    <name evidence="1" type="ORF">M9H77_15887</name>
</gene>
<accession>A0ACC0AZQ3</accession>
<sequence length="842" mass="93971">MEVLSPSHPALKTEALFSGFMTPSTFRNGFGRNSRKTTCCQPLEIVEEDGQKVYVAVGKSVDKAVSLLQWTIRTFVNSEICILHVHQPSPLIPTLLGRLPASQANPGVVSAFRKEEREGTRKLLNNYLSICSRAKVKASIIATEADQVHKEIVNLVSTKDIKKLVIGAAPDCTKLKKCSSKASYAATMAPSFCMIWFINKGKLVWKRQISEGSSSEGPALASILRSQSLRFSHVTVPHEGAHSSSAGYIACSATINHFQREGFSAELASSPTLYSKYNPSSAHLSSAASVSSSSGYSSSEPRVSSDSGNKNEEEYLCEQLLEVKREAEQSRAEALTELQTCRKLEVEAVDAISQVKDFQSVHAREVKLRKESEDALRMTIQKQEELLEEKQETTLQLHKAMRNIAVLDSRAHEAKRRCNEVAGELKLIQASIATLQQEKQKIQRQKTEAKLWLNHWKNRARSEVAGINGFMQFTCDSVEESVGLAEFSLSDLQSATCNFSESFKIGQGGYSDVYKGEMLGRTVAIKKLHLHNLQRQPEFLHEAQTLGNLHHPHLVRLIGVCPEAWSLVYDYIPGGSLQDRLFCRSNICPLDWKIRARIIAEIACSLSFLHSLNPETIHGDLKPNNILLDSESSCKICDFGISRLLPEQTLRCPSFRRYTETRTIFPYADPEYHRTGILTPKSDIFSFGIIILQLLTGRSPVGLAFDVRRAMSHGQITSILDSSAGEWSMFVARRLADLGLQCCELNSRDRPELTATLLRELERLPALEDRPVPSFFLCPILQEVMHDPQVAADGFTYEGEALRGWLENGRETSPMTNLRLSHLTLTPNHALRLAIQEWLCKS</sequence>